<reference evidence="3" key="1">
    <citation type="submission" date="2017-04" db="EMBL/GenBank/DDBJ databases">
        <title>Function of individual gut microbiota members based on whole genome sequencing of pure cultures obtained from chicken caecum.</title>
        <authorList>
            <person name="Medvecky M."/>
            <person name="Cejkova D."/>
            <person name="Polansky O."/>
            <person name="Karasova D."/>
            <person name="Kubasova T."/>
            <person name="Cizek A."/>
            <person name="Rychlik I."/>
        </authorList>
    </citation>
    <scope>NUCLEOTIDE SEQUENCE [LARGE SCALE GENOMIC DNA]</scope>
    <source>
        <strain evidence="3">An273</strain>
    </source>
</reference>
<feature type="transmembrane region" description="Helical" evidence="1">
    <location>
        <begin position="558"/>
        <end position="578"/>
    </location>
</feature>
<keyword evidence="3" id="KW-1185">Reference proteome</keyword>
<name>A0A1Y4DEB2_9BACT</name>
<evidence type="ECO:0000313" key="2">
    <source>
        <dbReference type="EMBL" id="OUO57484.1"/>
    </source>
</evidence>
<dbReference type="RefSeq" id="WP_087286893.1">
    <property type="nucleotide sequence ID" value="NZ_NFJD01000001.1"/>
</dbReference>
<gene>
    <name evidence="2" type="ORF">B5F75_01555</name>
</gene>
<dbReference type="OrthoDB" id="3479at2"/>
<protein>
    <submittedName>
        <fullName evidence="2">Uncharacterized protein</fullName>
    </submittedName>
</protein>
<organism evidence="2 3">
    <name type="scientific">Candidatus Avelusimicrobium gallicola</name>
    <dbReference type="NCBI Taxonomy" id="2562704"/>
    <lineage>
        <taxon>Bacteria</taxon>
        <taxon>Pseudomonadati</taxon>
        <taxon>Elusimicrobiota</taxon>
        <taxon>Elusimicrobia</taxon>
        <taxon>Elusimicrobiales</taxon>
        <taxon>Elusimicrobiaceae</taxon>
        <taxon>Candidatus Avelusimicrobium</taxon>
    </lineage>
</organism>
<dbReference type="AlphaFoldDB" id="A0A1Y4DEB2"/>
<keyword evidence="1" id="KW-0472">Membrane</keyword>
<dbReference type="Proteomes" id="UP000196368">
    <property type="component" value="Unassembled WGS sequence"/>
</dbReference>
<keyword evidence="1" id="KW-1133">Transmembrane helix</keyword>
<dbReference type="EMBL" id="NFJD01000001">
    <property type="protein sequence ID" value="OUO57484.1"/>
    <property type="molecule type" value="Genomic_DNA"/>
</dbReference>
<sequence>MNLFENPFNVFGVSTRDNRKQILEIAKEKILSLDSGFVSDAKLMLTTPSKRINAEIAWLPGLSKNKCQEVMQFLANKNTDLNFIGTLPPLPALNVLVSMVNYWDNLQPKLVVELMIAVSTKYEDINVDNLTTILNEERDVAKIPAISSSSIVGHALEVHKNYCIEQIQYLLDKLSIKDLTSSMLLLMERCLKQEKRLTLVDALIDKSYAIKVQPYVLDQSDKIQKIASAINKKLSGNLTSSSVDEAVEEFIRELSVFDEMARPIQLSMKQRGLEHQGSKDIAYVARGLAIDLLNKAKKEELSEKLMKKVQELFIEIPSVEERVSADLQDLKEIQEDQKEWEKGISCSVSQWGWGHKLDISPTGITVSKSRHYKLEEISSIRYGVTKKYTNGIYTGTDTLVHFGTEKNGFETITWLDYKNGNWNKFVNCLYRAVGWRIFLAMISKLALGGNLYGVIYDDKVLLAKTHFYTPTEKQFFSWNEVVIFSQNGFFVIANKNDKAWQVSFSYQEDDNTHIIDNMIHEAFKKGAAKLSRAFGMTKERAKQSPQFDFGPEKNLDSLGYIFTWIFTIVGVIFLLVWMSGCC</sequence>
<comment type="caution">
    <text evidence="2">The sequence shown here is derived from an EMBL/GenBank/DDBJ whole genome shotgun (WGS) entry which is preliminary data.</text>
</comment>
<accession>A0A1Y4DEB2</accession>
<proteinExistence type="predicted"/>
<evidence type="ECO:0000256" key="1">
    <source>
        <dbReference type="SAM" id="Phobius"/>
    </source>
</evidence>
<evidence type="ECO:0000313" key="3">
    <source>
        <dbReference type="Proteomes" id="UP000196368"/>
    </source>
</evidence>
<keyword evidence="1" id="KW-0812">Transmembrane</keyword>